<protein>
    <recommendedName>
        <fullName evidence="3">AMP-dependent synthetase/ligase domain-containing protein</fullName>
    </recommendedName>
</protein>
<dbReference type="PANTHER" id="PTHR44378">
    <property type="entry name" value="ACYL-ACTIVATING ENZYME 17, PEROXISOMAL-RELATED"/>
    <property type="match status" value="1"/>
</dbReference>
<dbReference type="EMBL" id="PKPP01018358">
    <property type="protein sequence ID" value="PWA36317.1"/>
    <property type="molecule type" value="Genomic_DNA"/>
</dbReference>
<dbReference type="PANTHER" id="PTHR44378:SF2">
    <property type="entry name" value="ACYL-ACTIVATING ENZYME 17, PEROXISOMAL-RELATED"/>
    <property type="match status" value="1"/>
</dbReference>
<keyword evidence="2" id="KW-1185">Reference proteome</keyword>
<evidence type="ECO:0008006" key="3">
    <source>
        <dbReference type="Google" id="ProtNLM"/>
    </source>
</evidence>
<dbReference type="SUPFAM" id="SSF56801">
    <property type="entry name" value="Acetyl-CoA synthetase-like"/>
    <property type="match status" value="1"/>
</dbReference>
<sequence length="114" mass="12981">MKWAKEQAKRSRVVDAQSPLAIVIPTRDSYLSTTLRESDISRHDFLDRARNYRNYKEPKGIPWTLATTYKAGADGWCHMDVHNGDIVAWPTNLGWMMGRWLIYASLLNGGSVAL</sequence>
<gene>
    <name evidence="1" type="ORF">CTI12_AA600590</name>
</gene>
<dbReference type="InterPro" id="IPR042099">
    <property type="entry name" value="ANL_N_sf"/>
</dbReference>
<dbReference type="Gene3D" id="3.40.50.12780">
    <property type="entry name" value="N-terminal domain of ligase-like"/>
    <property type="match status" value="1"/>
</dbReference>
<name>A0A2U1KHR1_ARTAN</name>
<dbReference type="Proteomes" id="UP000245207">
    <property type="component" value="Unassembled WGS sequence"/>
</dbReference>
<evidence type="ECO:0000313" key="1">
    <source>
        <dbReference type="EMBL" id="PWA36317.1"/>
    </source>
</evidence>
<evidence type="ECO:0000313" key="2">
    <source>
        <dbReference type="Proteomes" id="UP000245207"/>
    </source>
</evidence>
<dbReference type="OrthoDB" id="1820010at2759"/>
<reference evidence="1 2" key="1">
    <citation type="journal article" date="2018" name="Mol. Plant">
        <title>The genome of Artemisia annua provides insight into the evolution of Asteraceae family and artemisinin biosynthesis.</title>
        <authorList>
            <person name="Shen Q."/>
            <person name="Zhang L."/>
            <person name="Liao Z."/>
            <person name="Wang S."/>
            <person name="Yan T."/>
            <person name="Shi P."/>
            <person name="Liu M."/>
            <person name="Fu X."/>
            <person name="Pan Q."/>
            <person name="Wang Y."/>
            <person name="Lv Z."/>
            <person name="Lu X."/>
            <person name="Zhang F."/>
            <person name="Jiang W."/>
            <person name="Ma Y."/>
            <person name="Chen M."/>
            <person name="Hao X."/>
            <person name="Li L."/>
            <person name="Tang Y."/>
            <person name="Lv G."/>
            <person name="Zhou Y."/>
            <person name="Sun X."/>
            <person name="Brodelius P.E."/>
            <person name="Rose J.K.C."/>
            <person name="Tang K."/>
        </authorList>
    </citation>
    <scope>NUCLEOTIDE SEQUENCE [LARGE SCALE GENOMIC DNA]</scope>
    <source>
        <strain evidence="2">cv. Huhao1</strain>
        <tissue evidence="1">Leaf</tissue>
    </source>
</reference>
<organism evidence="1 2">
    <name type="scientific">Artemisia annua</name>
    <name type="common">Sweet wormwood</name>
    <dbReference type="NCBI Taxonomy" id="35608"/>
    <lineage>
        <taxon>Eukaryota</taxon>
        <taxon>Viridiplantae</taxon>
        <taxon>Streptophyta</taxon>
        <taxon>Embryophyta</taxon>
        <taxon>Tracheophyta</taxon>
        <taxon>Spermatophyta</taxon>
        <taxon>Magnoliopsida</taxon>
        <taxon>eudicotyledons</taxon>
        <taxon>Gunneridae</taxon>
        <taxon>Pentapetalae</taxon>
        <taxon>asterids</taxon>
        <taxon>campanulids</taxon>
        <taxon>Asterales</taxon>
        <taxon>Asteraceae</taxon>
        <taxon>Asteroideae</taxon>
        <taxon>Anthemideae</taxon>
        <taxon>Artemisiinae</taxon>
        <taxon>Artemisia</taxon>
    </lineage>
</organism>
<dbReference type="AlphaFoldDB" id="A0A2U1KHR1"/>
<proteinExistence type="predicted"/>
<accession>A0A2U1KHR1</accession>
<dbReference type="STRING" id="35608.A0A2U1KHR1"/>
<comment type="caution">
    <text evidence="1">The sequence shown here is derived from an EMBL/GenBank/DDBJ whole genome shotgun (WGS) entry which is preliminary data.</text>
</comment>